<dbReference type="Proteomes" id="UP001151079">
    <property type="component" value="Unassembled WGS sequence"/>
</dbReference>
<protein>
    <submittedName>
        <fullName evidence="2">Uncharacterized protein</fullName>
    </submittedName>
</protein>
<dbReference type="RefSeq" id="WP_264206135.1">
    <property type="nucleotide sequence ID" value="NZ_JAOZEW010000009.1"/>
</dbReference>
<evidence type="ECO:0000313" key="2">
    <source>
        <dbReference type="EMBL" id="MCV9928006.1"/>
    </source>
</evidence>
<keyword evidence="3" id="KW-1185">Reference proteome</keyword>
<feature type="chain" id="PRO_5040770237" evidence="1">
    <location>
        <begin position="21"/>
        <end position="338"/>
    </location>
</feature>
<dbReference type="InterPro" id="IPR058087">
    <property type="entry name" value="XAC2610_dom"/>
</dbReference>
<comment type="caution">
    <text evidence="2">The sequence shown here is derived from an EMBL/GenBank/DDBJ whole genome shotgun (WGS) entry which is preliminary data.</text>
</comment>
<organism evidence="2 3">
    <name type="scientific">Flavobacterium shii</name>
    <dbReference type="NCBI Taxonomy" id="2987687"/>
    <lineage>
        <taxon>Bacteria</taxon>
        <taxon>Pseudomonadati</taxon>
        <taxon>Bacteroidota</taxon>
        <taxon>Flavobacteriia</taxon>
        <taxon>Flavobacteriales</taxon>
        <taxon>Flavobacteriaceae</taxon>
        <taxon>Flavobacterium</taxon>
    </lineage>
</organism>
<proteinExistence type="predicted"/>
<dbReference type="AlphaFoldDB" id="A0A9X2ZB76"/>
<sequence>MKLIATTLLLLLFNVTFSQATFKVENFSKDYYGKIFIADTSQVFTKGWVAIYDAKTNKQIIKVASDELALSLNNGKALANIKQLPYGEQSLIMYEDYNFDGIKDFAIEDGQNSCYHGPSFRIYLGTKTGFKFNSDFTTLAQDYCGMFQIDNKKKKISVMTKDGCCWHQFSEFIVVNNKPKVIKIVEDDQTGFPYNNYSEQNWDGKKMVTTSKRMITLDEEGVKTIFSFKVDKNQKQVVLFNNNDRTLNYVLIDKNDEVEFSYPINEVDQNPDFSFDRKNNTISFINKNVSYTIYDNKDSIGIKITTGNKTYNWDGNLTTKKGKLTDITTTSFDNVAEN</sequence>
<gene>
    <name evidence="2" type="ORF">OIU83_10105</name>
</gene>
<keyword evidence="1" id="KW-0732">Signal</keyword>
<feature type="signal peptide" evidence="1">
    <location>
        <begin position="1"/>
        <end position="20"/>
    </location>
</feature>
<dbReference type="NCBIfam" id="NF047539">
    <property type="entry name" value="XAC2610_fam"/>
    <property type="match status" value="1"/>
</dbReference>
<accession>A0A9X2ZB76</accession>
<reference evidence="2" key="1">
    <citation type="submission" date="2022-10" db="EMBL/GenBank/DDBJ databases">
        <title>Two novel species of Flavobacterium.</title>
        <authorList>
            <person name="Liu Q."/>
            <person name="Xin Y.-H."/>
        </authorList>
    </citation>
    <scope>NUCLEOTIDE SEQUENCE</scope>
    <source>
        <strain evidence="2">LS1R49</strain>
    </source>
</reference>
<dbReference type="EMBL" id="JAOZEW010000009">
    <property type="protein sequence ID" value="MCV9928006.1"/>
    <property type="molecule type" value="Genomic_DNA"/>
</dbReference>
<evidence type="ECO:0000313" key="3">
    <source>
        <dbReference type="Proteomes" id="UP001151079"/>
    </source>
</evidence>
<name>A0A9X2ZB76_9FLAO</name>
<evidence type="ECO:0000256" key="1">
    <source>
        <dbReference type="SAM" id="SignalP"/>
    </source>
</evidence>